<keyword evidence="1" id="KW-0472">Membrane</keyword>
<protein>
    <submittedName>
        <fullName evidence="2">Uncharacterized protein</fullName>
    </submittedName>
</protein>
<organism evidence="2">
    <name type="scientific">Metalysinibacillus saudimassiliensis</name>
    <dbReference type="NCBI Taxonomy" id="1461583"/>
    <lineage>
        <taxon>Bacteria</taxon>
        <taxon>Bacillati</taxon>
        <taxon>Bacillota</taxon>
        <taxon>Bacilli</taxon>
        <taxon>Bacillales</taxon>
        <taxon>Caryophanaceae</taxon>
        <taxon>Metalysinibacillus</taxon>
    </lineage>
</organism>
<reference evidence="2" key="1">
    <citation type="submission" date="2014-07" db="EMBL/GenBank/DDBJ databases">
        <authorList>
            <person name="Urmite Genomes Urmite Genomes"/>
        </authorList>
    </citation>
    <scope>NUCLEOTIDE SEQUENCE</scope>
    <source>
        <strain evidence="2">13S34_air</strain>
    </source>
</reference>
<dbReference type="EMBL" id="LN483073">
    <property type="protein sequence ID" value="CEA00533.1"/>
    <property type="molecule type" value="Genomic_DNA"/>
</dbReference>
<keyword evidence="1" id="KW-1133">Transmembrane helix</keyword>
<gene>
    <name evidence="2" type="ORF">BN1050_00642</name>
</gene>
<evidence type="ECO:0000256" key="1">
    <source>
        <dbReference type="SAM" id="Phobius"/>
    </source>
</evidence>
<proteinExistence type="predicted"/>
<feature type="transmembrane region" description="Helical" evidence="1">
    <location>
        <begin position="181"/>
        <end position="201"/>
    </location>
</feature>
<dbReference type="HOGENOM" id="CLU_926884_0_0_9"/>
<evidence type="ECO:0000313" key="2">
    <source>
        <dbReference type="EMBL" id="CEA00533.1"/>
    </source>
</evidence>
<sequence length="300" mass="33685">MSIYDNEALKAIIKQQELFESSMPSSLRKIAEQQSSIQSILDSGAFKYVTEFANTAQDMGLNNNQWKTLKETAAAITSNNSFTDIVRQQEGMFEDLKKQVSLFDSVNFTQLVNSKGAMKDLTLTLEGFTIDEILREVKDIEVNNELSGVPATITVSDIKEKDTGVLRGNLEILIKRYGKSILSVVFFCISVFIILNFSLAAENLEGLDILELINEWKGLLSEKTKSEKKKTYIATTKQDFFLRAGKTKSAPLIHPDKILKDQQVEVVGSKGKWIKIQVQVGEGSLTGWTQRYTITRVHTK</sequence>
<dbReference type="AlphaFoldDB" id="A0A078LZI0"/>
<dbReference type="PATRIC" id="fig|1461583.4.peg.614"/>
<name>A0A078LZI0_9BACL</name>
<keyword evidence="1" id="KW-0812">Transmembrane</keyword>
<accession>A0A078LZI0</accession>